<evidence type="ECO:0000256" key="5">
    <source>
        <dbReference type="ARBA" id="ARBA00022833"/>
    </source>
</evidence>
<dbReference type="GO" id="GO:0046872">
    <property type="term" value="F:metal ion binding"/>
    <property type="evidence" value="ECO:0007669"/>
    <property type="project" value="UniProtKB-KW"/>
</dbReference>
<feature type="active site" evidence="7">
    <location>
        <position position="322"/>
    </location>
</feature>
<dbReference type="AlphaFoldDB" id="A0A1E1WVS5"/>
<feature type="binding site" evidence="7">
    <location>
        <position position="321"/>
    </location>
    <ligand>
        <name>Zn(2+)</name>
        <dbReference type="ChEBI" id="CHEBI:29105"/>
        <note>catalytic</note>
    </ligand>
</feature>
<evidence type="ECO:0000256" key="6">
    <source>
        <dbReference type="ARBA" id="ARBA00023049"/>
    </source>
</evidence>
<keyword evidence="4" id="KW-0378">Hydrolase</keyword>
<evidence type="ECO:0000256" key="7">
    <source>
        <dbReference type="PROSITE-ProRule" id="PRU00276"/>
    </source>
</evidence>
<organism evidence="9">
    <name type="scientific">Tityus obscurus</name>
    <name type="common">Amazonian scorpion</name>
    <name type="synonym">Tityus cambridgei</name>
    <dbReference type="NCBI Taxonomy" id="1221240"/>
    <lineage>
        <taxon>Eukaryota</taxon>
        <taxon>Metazoa</taxon>
        <taxon>Ecdysozoa</taxon>
        <taxon>Arthropoda</taxon>
        <taxon>Chelicerata</taxon>
        <taxon>Arachnida</taxon>
        <taxon>Scorpiones</taxon>
        <taxon>Buthida</taxon>
        <taxon>Buthoidea</taxon>
        <taxon>Buthidae</taxon>
        <taxon>Tityus</taxon>
    </lineage>
</organism>
<evidence type="ECO:0000256" key="1">
    <source>
        <dbReference type="ARBA" id="ARBA00006629"/>
    </source>
</evidence>
<evidence type="ECO:0000313" key="9">
    <source>
        <dbReference type="EMBL" id="JAT91129.1"/>
    </source>
</evidence>
<name>A0A1E1WVS5_TITOB</name>
<dbReference type="Gene3D" id="3.40.390.10">
    <property type="entry name" value="Collagenase (Catalytic Domain)"/>
    <property type="match status" value="1"/>
</dbReference>
<keyword evidence="3 7" id="KW-0479">Metal-binding</keyword>
<evidence type="ECO:0000259" key="8">
    <source>
        <dbReference type="PROSITE" id="PS50215"/>
    </source>
</evidence>
<reference evidence="9" key="1">
    <citation type="submission" date="2015-08" db="EMBL/GenBank/DDBJ databases">
        <title>Proteomic endorsed transcriptomic profile of the venom gland from Tityus obscurus.</title>
        <authorList>
            <person name="Oliveira U.C."/>
            <person name="Nishiyama M.Y.Jr."/>
            <person name="Santos M.B."/>
            <person name="Silva A.P."/>
            <person name="Chalkidis H.M."/>
            <person name="Imberg A.S."/>
            <person name="Candido D.M."/>
            <person name="Yamanouye N."/>
            <person name="Dorce V.A."/>
            <person name="Junqueira-de-Azevedo I.L."/>
        </authorList>
    </citation>
    <scope>NUCLEOTIDE SEQUENCE</scope>
    <source>
        <tissue evidence="9">Telson</tissue>
    </source>
</reference>
<dbReference type="SUPFAM" id="SSF55486">
    <property type="entry name" value="Metalloproteases ('zincins'), catalytic domain"/>
    <property type="match status" value="1"/>
</dbReference>
<dbReference type="PANTHER" id="PTHR11905">
    <property type="entry name" value="ADAM A DISINTEGRIN AND METALLOPROTEASE DOMAIN"/>
    <property type="match status" value="1"/>
</dbReference>
<feature type="domain" description="Peptidase M12B" evidence="8">
    <location>
        <begin position="169"/>
        <end position="393"/>
    </location>
</feature>
<keyword evidence="5 7" id="KW-0862">Zinc</keyword>
<dbReference type="PROSITE" id="PS50215">
    <property type="entry name" value="ADAM_MEPRO"/>
    <property type="match status" value="1"/>
</dbReference>
<feature type="binding site" evidence="7">
    <location>
        <position position="331"/>
    </location>
    <ligand>
        <name>Zn(2+)</name>
        <dbReference type="ChEBI" id="CHEBI:29105"/>
        <note>catalytic</note>
    </ligand>
</feature>
<keyword evidence="2" id="KW-0645">Protease</keyword>
<dbReference type="InterPro" id="IPR001590">
    <property type="entry name" value="Peptidase_M12B"/>
</dbReference>
<dbReference type="InterPro" id="IPR024079">
    <property type="entry name" value="MetalloPept_cat_dom_sf"/>
</dbReference>
<proteinExistence type="inferred from homology"/>
<keyword evidence="6" id="KW-0482">Metalloprotease</keyword>
<dbReference type="Pfam" id="PF13582">
    <property type="entry name" value="Reprolysin_3"/>
    <property type="match status" value="1"/>
</dbReference>
<feature type="binding site" evidence="7">
    <location>
        <position position="325"/>
    </location>
    <ligand>
        <name>Zn(2+)</name>
        <dbReference type="ChEBI" id="CHEBI:29105"/>
        <note>catalytic</note>
    </ligand>
</feature>
<comment type="caution">
    <text evidence="7">Lacks conserved residue(s) required for the propagation of feature annotation.</text>
</comment>
<dbReference type="GO" id="GO:0004222">
    <property type="term" value="F:metalloendopeptidase activity"/>
    <property type="evidence" value="ECO:0007669"/>
    <property type="project" value="InterPro"/>
</dbReference>
<evidence type="ECO:0000256" key="3">
    <source>
        <dbReference type="ARBA" id="ARBA00022723"/>
    </source>
</evidence>
<evidence type="ECO:0000256" key="2">
    <source>
        <dbReference type="ARBA" id="ARBA00022670"/>
    </source>
</evidence>
<protein>
    <submittedName>
        <fullName evidence="9">Putative metalloproteinase</fullName>
    </submittedName>
</protein>
<accession>A0A1E1WVS5</accession>
<sequence>MYLAYIFLFATVSAIPTGRVELVFPSVETSRSGVKTVKFRVLGEDVELKLEPAGDILSKDFAFYNGNHEKQQSVDVESLRRRIYRDRTNGATLLIDDNEQPPSIEGIVFSKLRIWPHEWKEITEDGKRAHRVEELKNDRDSYLSDNVILPDFQKEFASFTKIDRANKSLVIEVLCVTEGDFTERYETNEYLTKFVTIMYSEAETMLRQLDSGLKLRLSGIVAFTKETEPPFFKDRLHEYGMYDSSITYEFMNYYCKNSTSASKNADIIMLLITRSILVRTEYGYGESSGQAYPGTVCNKCYKVGVISASTSAWLSSWVLAHEISHLLGVPHDGDTPEETGVTGTPGAKSCPSRDGFFMGDNRGVNMGIFSKCSIDCAKYLLSKPKASCVYEDYM</sequence>
<dbReference type="EMBL" id="GEMQ01000060">
    <property type="protein sequence ID" value="JAT91129.1"/>
    <property type="molecule type" value="Transcribed_RNA"/>
</dbReference>
<dbReference type="GO" id="GO:0006509">
    <property type="term" value="P:membrane protein ectodomain proteolysis"/>
    <property type="evidence" value="ECO:0007669"/>
    <property type="project" value="TreeGrafter"/>
</dbReference>
<dbReference type="PANTHER" id="PTHR11905:SF159">
    <property type="entry name" value="ADAM METALLOPROTEASE"/>
    <property type="match status" value="1"/>
</dbReference>
<evidence type="ECO:0000256" key="4">
    <source>
        <dbReference type="ARBA" id="ARBA00022801"/>
    </source>
</evidence>
<comment type="similarity">
    <text evidence="1">Belongs to the venom metalloproteinase (M12B) family.</text>
</comment>